<dbReference type="Gramene" id="rna21469">
    <property type="protein sequence ID" value="RHN59439.1"/>
    <property type="gene ID" value="gene21469"/>
</dbReference>
<dbReference type="AlphaFoldDB" id="A0A396I1G5"/>
<evidence type="ECO:0000259" key="2">
    <source>
        <dbReference type="PROSITE" id="PS50132"/>
    </source>
</evidence>
<name>A0A396I1G5_MEDTR</name>
<dbReference type="PANTHER" id="PTHR10721:SF1">
    <property type="entry name" value="MITOCHONDRIAL IMPORT INNER MEMBRANE TRANSLOCASE SUBUNIT TIM44"/>
    <property type="match status" value="1"/>
</dbReference>
<reference evidence="4" key="1">
    <citation type="journal article" date="2018" name="Nat. Plants">
        <title>Whole-genome landscape of Medicago truncatula symbiotic genes.</title>
        <authorList>
            <person name="Pecrix Y."/>
            <person name="Staton S.E."/>
            <person name="Sallet E."/>
            <person name="Lelandais-Briere C."/>
            <person name="Moreau S."/>
            <person name="Carrere S."/>
            <person name="Blein T."/>
            <person name="Jardinaud M.F."/>
            <person name="Latrasse D."/>
            <person name="Zouine M."/>
            <person name="Zahm M."/>
            <person name="Kreplak J."/>
            <person name="Mayjonade B."/>
            <person name="Satge C."/>
            <person name="Perez M."/>
            <person name="Cauet S."/>
            <person name="Marande W."/>
            <person name="Chantry-Darmon C."/>
            <person name="Lopez-Roques C."/>
            <person name="Bouchez O."/>
            <person name="Berard A."/>
            <person name="Debelle F."/>
            <person name="Munos S."/>
            <person name="Bendahmane A."/>
            <person name="Berges H."/>
            <person name="Niebel A."/>
            <person name="Buitink J."/>
            <person name="Frugier F."/>
            <person name="Benhamed M."/>
            <person name="Crespi M."/>
            <person name="Gouzy J."/>
            <person name="Gamas P."/>
        </authorList>
    </citation>
    <scope>NUCLEOTIDE SEQUENCE [LARGE SCALE GENOMIC DNA]</scope>
    <source>
        <strain evidence="4">cv. Jemalong A17</strain>
    </source>
</reference>
<sequence>MSKLSYVSSSSRTNPTVQKIYIHYSCIRIERERNCYLNEEYLTMTTRKLIRDFLLSHHHSLILPQQGVKTRLFVNSVDRRGYSVFNEFSKKVKDETVKNPEFQKSVKELKEKAEELKGIKEGLKEKTKQTTEQLYRQFDSVWKEAEAAAKKLQLIFQQNRMLMQSKEVRNHLRKRKTRNLRLAMLQNHCLANLSQPFRHQWFLLPSKN</sequence>
<dbReference type="InterPro" id="IPR016137">
    <property type="entry name" value="RGS"/>
</dbReference>
<evidence type="ECO:0000313" key="4">
    <source>
        <dbReference type="Proteomes" id="UP000265566"/>
    </source>
</evidence>
<dbReference type="PROSITE" id="PS50132">
    <property type="entry name" value="RGS"/>
    <property type="match status" value="1"/>
</dbReference>
<gene>
    <name evidence="3" type="ORF">MtrunA17_Chr4g0013311</name>
</gene>
<dbReference type="PANTHER" id="PTHR10721">
    <property type="entry name" value="MITOCHONDRIAL IMPORT INNER MEMBRANE TRANSLOCASE SUBUNIT TIM44"/>
    <property type="match status" value="1"/>
</dbReference>
<dbReference type="Proteomes" id="UP000265566">
    <property type="component" value="Chromosome 4"/>
</dbReference>
<evidence type="ECO:0000256" key="1">
    <source>
        <dbReference type="SAM" id="Coils"/>
    </source>
</evidence>
<dbReference type="EMBL" id="PSQE01000004">
    <property type="protein sequence ID" value="RHN59439.1"/>
    <property type="molecule type" value="Genomic_DNA"/>
</dbReference>
<accession>A0A396I1G5</accession>
<comment type="caution">
    <text evidence="3">The sequence shown here is derived from an EMBL/GenBank/DDBJ whole genome shotgun (WGS) entry which is preliminary data.</text>
</comment>
<proteinExistence type="predicted"/>
<evidence type="ECO:0000313" key="3">
    <source>
        <dbReference type="EMBL" id="RHN59439.1"/>
    </source>
</evidence>
<feature type="domain" description="RGS" evidence="2">
    <location>
        <begin position="81"/>
        <end position="138"/>
    </location>
</feature>
<feature type="coiled-coil region" evidence="1">
    <location>
        <begin position="99"/>
        <end position="133"/>
    </location>
</feature>
<dbReference type="InterPro" id="IPR039544">
    <property type="entry name" value="Tim44-like"/>
</dbReference>
<keyword evidence="1" id="KW-0175">Coiled coil</keyword>
<organism evidence="3 4">
    <name type="scientific">Medicago truncatula</name>
    <name type="common">Barrel medic</name>
    <name type="synonym">Medicago tribuloides</name>
    <dbReference type="NCBI Taxonomy" id="3880"/>
    <lineage>
        <taxon>Eukaryota</taxon>
        <taxon>Viridiplantae</taxon>
        <taxon>Streptophyta</taxon>
        <taxon>Embryophyta</taxon>
        <taxon>Tracheophyta</taxon>
        <taxon>Spermatophyta</taxon>
        <taxon>Magnoliopsida</taxon>
        <taxon>eudicotyledons</taxon>
        <taxon>Gunneridae</taxon>
        <taxon>Pentapetalae</taxon>
        <taxon>rosids</taxon>
        <taxon>fabids</taxon>
        <taxon>Fabales</taxon>
        <taxon>Fabaceae</taxon>
        <taxon>Papilionoideae</taxon>
        <taxon>50 kb inversion clade</taxon>
        <taxon>NPAAA clade</taxon>
        <taxon>Hologalegina</taxon>
        <taxon>IRL clade</taxon>
        <taxon>Trifolieae</taxon>
        <taxon>Medicago</taxon>
    </lineage>
</organism>
<protein>
    <submittedName>
        <fullName evidence="3">Putative RGS domain-containing protein</fullName>
    </submittedName>
</protein>